<comment type="caution">
    <text evidence="1">The sequence shown here is derived from an EMBL/GenBank/DDBJ whole genome shotgun (WGS) entry which is preliminary data.</text>
</comment>
<gene>
    <name evidence="1" type="ORF">J2S77_000915</name>
</gene>
<organism evidence="1 2">
    <name type="scientific">Alkalibacillus salilacus</name>
    <dbReference type="NCBI Taxonomy" id="284582"/>
    <lineage>
        <taxon>Bacteria</taxon>
        <taxon>Bacillati</taxon>
        <taxon>Bacillota</taxon>
        <taxon>Bacilli</taxon>
        <taxon>Bacillales</taxon>
        <taxon>Bacillaceae</taxon>
        <taxon>Alkalibacillus</taxon>
    </lineage>
</organism>
<accession>A0ABT9VDA3</accession>
<reference evidence="1 2" key="1">
    <citation type="submission" date="2023-07" db="EMBL/GenBank/DDBJ databases">
        <title>Genomic Encyclopedia of Type Strains, Phase IV (KMG-IV): sequencing the most valuable type-strain genomes for metagenomic binning, comparative biology and taxonomic classification.</title>
        <authorList>
            <person name="Goeker M."/>
        </authorList>
    </citation>
    <scope>NUCLEOTIDE SEQUENCE [LARGE SCALE GENOMIC DNA]</scope>
    <source>
        <strain evidence="1 2">DSM 16460</strain>
    </source>
</reference>
<name>A0ABT9VDA3_9BACI</name>
<dbReference type="EMBL" id="JAUSTQ010000003">
    <property type="protein sequence ID" value="MDQ0158951.1"/>
    <property type="molecule type" value="Genomic_DNA"/>
</dbReference>
<evidence type="ECO:0000313" key="2">
    <source>
        <dbReference type="Proteomes" id="UP001224359"/>
    </source>
</evidence>
<proteinExistence type="predicted"/>
<dbReference type="Proteomes" id="UP001224359">
    <property type="component" value="Unassembled WGS sequence"/>
</dbReference>
<keyword evidence="2" id="KW-1185">Reference proteome</keyword>
<evidence type="ECO:0000313" key="1">
    <source>
        <dbReference type="EMBL" id="MDQ0158951.1"/>
    </source>
</evidence>
<protein>
    <submittedName>
        <fullName evidence="1">Uncharacterized protein</fullName>
    </submittedName>
</protein>
<sequence>MFDRDDNLLTILNNDSDDACRFMESYLEEELNAVSLERFARISLASNMTTISGEIRIILDFIF</sequence>